<name>A0ABD2LYF1_9BILA</name>
<organism evidence="2 3">
    <name type="scientific">Heterodera trifolii</name>
    <dbReference type="NCBI Taxonomy" id="157864"/>
    <lineage>
        <taxon>Eukaryota</taxon>
        <taxon>Metazoa</taxon>
        <taxon>Ecdysozoa</taxon>
        <taxon>Nematoda</taxon>
        <taxon>Chromadorea</taxon>
        <taxon>Rhabditida</taxon>
        <taxon>Tylenchina</taxon>
        <taxon>Tylenchomorpha</taxon>
        <taxon>Tylenchoidea</taxon>
        <taxon>Heteroderidae</taxon>
        <taxon>Heteroderinae</taxon>
        <taxon>Heterodera</taxon>
    </lineage>
</organism>
<gene>
    <name evidence="2" type="ORF">niasHT_010176</name>
</gene>
<feature type="signal peptide" evidence="1">
    <location>
        <begin position="1"/>
        <end position="26"/>
    </location>
</feature>
<protein>
    <submittedName>
        <fullName evidence="2">Uncharacterized protein</fullName>
    </submittedName>
</protein>
<keyword evidence="3" id="KW-1185">Reference proteome</keyword>
<dbReference type="Proteomes" id="UP001620626">
    <property type="component" value="Unassembled WGS sequence"/>
</dbReference>
<dbReference type="AlphaFoldDB" id="A0ABD2LYF1"/>
<proteinExistence type="predicted"/>
<comment type="caution">
    <text evidence="2">The sequence shown here is derived from an EMBL/GenBank/DDBJ whole genome shotgun (WGS) entry which is preliminary data.</text>
</comment>
<dbReference type="EMBL" id="JBICBT010000242">
    <property type="protein sequence ID" value="KAL3119590.1"/>
    <property type="molecule type" value="Genomic_DNA"/>
</dbReference>
<sequence>MIPIFPHFPMLLSLALLLIVPGVCLCAKLVLLSPSQIGFPLPNLSSAHSSHFMSPIGGKKIFVKFRSEIRPLFVAFATLEAPYLYVDLSENIRSVEHAVVEQFIKEKLKMDARNFNRQKLRTAIQDALIALPPPPVERSMSFQNDAAVIFEHCNENVKSDDNKPRCLYFFLSDDDDQVSLECFKLFKARPRLSAKFLIKQMNWAESDQWLNKQNGKCKRVEPGIVMKRSGKMEDMDLSTAMETLFGKE</sequence>
<evidence type="ECO:0000256" key="1">
    <source>
        <dbReference type="SAM" id="SignalP"/>
    </source>
</evidence>
<feature type="chain" id="PRO_5044768832" evidence="1">
    <location>
        <begin position="27"/>
        <end position="248"/>
    </location>
</feature>
<keyword evidence="1" id="KW-0732">Signal</keyword>
<evidence type="ECO:0000313" key="2">
    <source>
        <dbReference type="EMBL" id="KAL3119590.1"/>
    </source>
</evidence>
<reference evidence="2 3" key="1">
    <citation type="submission" date="2024-10" db="EMBL/GenBank/DDBJ databases">
        <authorList>
            <person name="Kim D."/>
        </authorList>
    </citation>
    <scope>NUCLEOTIDE SEQUENCE [LARGE SCALE GENOMIC DNA]</scope>
    <source>
        <strain evidence="2">BH-2024</strain>
    </source>
</reference>
<evidence type="ECO:0000313" key="3">
    <source>
        <dbReference type="Proteomes" id="UP001620626"/>
    </source>
</evidence>
<accession>A0ABD2LYF1</accession>